<gene>
    <name evidence="2" type="ORF">HNP84_009675</name>
</gene>
<comment type="caution">
    <text evidence="2">The sequence shown here is derived from an EMBL/GenBank/DDBJ whole genome shotgun (WGS) entry which is preliminary data.</text>
</comment>
<organism evidence="2 3">
    <name type="scientific">Thermocatellispora tengchongensis</name>
    <dbReference type="NCBI Taxonomy" id="1073253"/>
    <lineage>
        <taxon>Bacteria</taxon>
        <taxon>Bacillati</taxon>
        <taxon>Actinomycetota</taxon>
        <taxon>Actinomycetes</taxon>
        <taxon>Streptosporangiales</taxon>
        <taxon>Streptosporangiaceae</taxon>
        <taxon>Thermocatellispora</taxon>
    </lineage>
</organism>
<protein>
    <submittedName>
        <fullName evidence="2">Uncharacterized protein</fullName>
    </submittedName>
</protein>
<evidence type="ECO:0000256" key="1">
    <source>
        <dbReference type="SAM" id="Phobius"/>
    </source>
</evidence>
<evidence type="ECO:0000313" key="3">
    <source>
        <dbReference type="Proteomes" id="UP000578449"/>
    </source>
</evidence>
<dbReference type="Proteomes" id="UP000578449">
    <property type="component" value="Unassembled WGS sequence"/>
</dbReference>
<evidence type="ECO:0000313" key="2">
    <source>
        <dbReference type="EMBL" id="MBB5139911.1"/>
    </source>
</evidence>
<dbReference type="RefSeq" id="WP_185056721.1">
    <property type="nucleotide sequence ID" value="NZ_BAABIX010000052.1"/>
</dbReference>
<accession>A0A840PQ65</accession>
<feature type="transmembrane region" description="Helical" evidence="1">
    <location>
        <begin position="171"/>
        <end position="190"/>
    </location>
</feature>
<name>A0A840PQ65_9ACTN</name>
<reference evidence="2 3" key="1">
    <citation type="submission" date="2020-08" db="EMBL/GenBank/DDBJ databases">
        <title>Genomic Encyclopedia of Type Strains, Phase IV (KMG-IV): sequencing the most valuable type-strain genomes for metagenomic binning, comparative biology and taxonomic classification.</title>
        <authorList>
            <person name="Goeker M."/>
        </authorList>
    </citation>
    <scope>NUCLEOTIDE SEQUENCE [LARGE SCALE GENOMIC DNA]</scope>
    <source>
        <strain evidence="2 3">DSM 45615</strain>
    </source>
</reference>
<keyword evidence="1" id="KW-0812">Transmembrane</keyword>
<feature type="transmembrane region" description="Helical" evidence="1">
    <location>
        <begin position="7"/>
        <end position="25"/>
    </location>
</feature>
<keyword evidence="1" id="KW-0472">Membrane</keyword>
<dbReference type="EMBL" id="JACHGN010000034">
    <property type="protein sequence ID" value="MBB5139911.1"/>
    <property type="molecule type" value="Genomic_DNA"/>
</dbReference>
<sequence length="203" mass="22374">MRTRLPRYGAAILVVLVALAGVFYVKYRSPWYESRVTIAFVTTTTGFHGQLYDHFSDNQVFTAIAAGRLFDNPRTRAEIRALGGHARLTFDVAHWGNEEVPVYDQPYATVRSVSQDPVESRRTLDIALKLLTDRLKGWQTSSGANGKLMITWQPIDTIVGPVPQSLQINRASAGLMAIGGLLALWAAATVGRLTSRRRTTATA</sequence>
<keyword evidence="3" id="KW-1185">Reference proteome</keyword>
<keyword evidence="1" id="KW-1133">Transmembrane helix</keyword>
<proteinExistence type="predicted"/>
<dbReference type="AlphaFoldDB" id="A0A840PQ65"/>